<dbReference type="Gene3D" id="3.30.530.20">
    <property type="match status" value="1"/>
</dbReference>
<evidence type="ECO:0000313" key="4">
    <source>
        <dbReference type="Proteomes" id="UP000465031"/>
    </source>
</evidence>
<protein>
    <submittedName>
        <fullName evidence="2">Cyclase</fullName>
    </submittedName>
</protein>
<dbReference type="Proteomes" id="UP000076717">
    <property type="component" value="Unassembled WGS sequence"/>
</dbReference>
<reference evidence="4" key="3">
    <citation type="submission" date="2019-12" db="EMBL/GenBank/DDBJ databases">
        <title>Complete and draft genome sequences of new strains and members of some known species of the genus Rathayibacter isolated from plants.</title>
        <authorList>
            <person name="Tarlachkov S.V."/>
            <person name="Starodumova I.P."/>
            <person name="Dorofeeva L.V."/>
            <person name="Prisyazhnaya N.V."/>
            <person name="Leyn S."/>
            <person name="Zlamal J."/>
            <person name="Elan M."/>
            <person name="Osterman A.L."/>
            <person name="Nadler S."/>
            <person name="Subbotin S.A."/>
            <person name="Evtushenko L.I."/>
        </authorList>
    </citation>
    <scope>NUCLEOTIDE SEQUENCE [LARGE SCALE GENOMIC DNA]</scope>
    <source>
        <strain evidence="4">VKM Ac-2761</strain>
    </source>
</reference>
<dbReference type="Proteomes" id="UP000465031">
    <property type="component" value="Chromosome"/>
</dbReference>
<reference evidence="1 3" key="1">
    <citation type="submission" date="2015-08" db="EMBL/GenBank/DDBJ databases">
        <title>Draft Genome Sequence of Rathayibacter sp. Strain VKM Ac-2596 Isolated from Leaf Gall Induced by Plant-Parasitic Nematodes.</title>
        <authorList>
            <person name="Vasilenko O.V."/>
            <person name="Starodumova I.P."/>
            <person name="Tarlachkov S.V."/>
            <person name="Dorofeeva L.V."/>
            <person name="Evtushenko L.I."/>
        </authorList>
    </citation>
    <scope>NUCLEOTIDE SEQUENCE [LARGE SCALE GENOMIC DNA]</scope>
    <source>
        <strain evidence="1 3">VKM Ac-2596</strain>
    </source>
</reference>
<dbReference type="InterPro" id="IPR023393">
    <property type="entry name" value="START-like_dom_sf"/>
</dbReference>
<keyword evidence="3" id="KW-1185">Reference proteome</keyword>
<organism evidence="1 3">
    <name type="scientific">Rathayibacter tanaceti</name>
    <dbReference type="NCBI Taxonomy" id="1671680"/>
    <lineage>
        <taxon>Bacteria</taxon>
        <taxon>Bacillati</taxon>
        <taxon>Actinomycetota</taxon>
        <taxon>Actinomycetes</taxon>
        <taxon>Micrococcales</taxon>
        <taxon>Microbacteriaceae</taxon>
        <taxon>Rathayibacter</taxon>
    </lineage>
</organism>
<sequence length="148" mass="16466">MPVTIECVTRSHRPALELFDRARDIGLHEATQARARERAIGGVVSGLIGPGEDVTWRAVHVGVPLTLTSRVTVFDRPRRFVDEQTRGPFRAFRHEHLFADAGPCAGSVMTDRLTFAAPLGLLGRIAEELVLARHLRRLLEERGRLLAD</sequence>
<proteinExistence type="predicted"/>
<dbReference type="OrthoDB" id="9801773at2"/>
<dbReference type="KEGG" id="rte:GSU10_13285"/>
<reference evidence="2" key="2">
    <citation type="submission" date="2019-12" db="EMBL/GenBank/DDBJ databases">
        <title>Complete and Draft Genome Sequences of New Strains and Members of Some Known Species of the Genus Rathayibacter isolated from Plants.</title>
        <authorList>
            <person name="Tarlachkov S.V."/>
            <person name="Starodumova I.P."/>
            <person name="Dorofeeva L.V."/>
            <person name="Prisyazhnaya N.V."/>
            <person name="Leyn S.A."/>
            <person name="Zlamal J.E."/>
            <person name="Elane M.L."/>
            <person name="Osterman A.L."/>
            <person name="Nadler S.A."/>
            <person name="Subbotin S.A."/>
            <person name="Evtushenko L.I."/>
        </authorList>
    </citation>
    <scope>NUCLEOTIDE SEQUENCE</scope>
    <source>
        <strain evidence="2">VKM Ac-2761</strain>
    </source>
</reference>
<accession>A0A166I5A5</accession>
<dbReference type="EMBL" id="LIIN01000031">
    <property type="protein sequence ID" value="KZX21646.1"/>
    <property type="molecule type" value="Genomic_DNA"/>
</dbReference>
<evidence type="ECO:0000313" key="1">
    <source>
        <dbReference type="EMBL" id="KZX21646.1"/>
    </source>
</evidence>
<name>A0A166I5A5_9MICO</name>
<gene>
    <name evidence="1" type="ORF">ACH61_01248</name>
    <name evidence="2" type="ORF">GSU10_13285</name>
</gene>
<dbReference type="AlphaFoldDB" id="A0A166I5A5"/>
<evidence type="ECO:0000313" key="3">
    <source>
        <dbReference type="Proteomes" id="UP000076717"/>
    </source>
</evidence>
<dbReference type="EMBL" id="CP047186">
    <property type="protein sequence ID" value="QHC56506.1"/>
    <property type="molecule type" value="Genomic_DNA"/>
</dbReference>
<evidence type="ECO:0000313" key="2">
    <source>
        <dbReference type="EMBL" id="QHC56506.1"/>
    </source>
</evidence>
<dbReference type="CDD" id="cd07820">
    <property type="entry name" value="SRPBCC_3"/>
    <property type="match status" value="1"/>
</dbReference>
<dbReference type="RefSeq" id="WP_068209730.1">
    <property type="nucleotide sequence ID" value="NZ_CP047186.1"/>
</dbReference>
<dbReference type="SUPFAM" id="SSF55961">
    <property type="entry name" value="Bet v1-like"/>
    <property type="match status" value="1"/>
</dbReference>